<dbReference type="SMART" id="SM00052">
    <property type="entry name" value="EAL"/>
    <property type="match status" value="1"/>
</dbReference>
<dbReference type="InterPro" id="IPR000160">
    <property type="entry name" value="GGDEF_dom"/>
</dbReference>
<dbReference type="PROSITE" id="PS50883">
    <property type="entry name" value="EAL"/>
    <property type="match status" value="1"/>
</dbReference>
<dbReference type="Pfam" id="PF00990">
    <property type="entry name" value="GGDEF"/>
    <property type="match status" value="1"/>
</dbReference>
<dbReference type="InterPro" id="IPR007892">
    <property type="entry name" value="CHASE4"/>
</dbReference>
<keyword evidence="2" id="KW-0472">Membrane</keyword>
<keyword evidence="2" id="KW-1133">Transmembrane helix</keyword>
<keyword evidence="6" id="KW-1185">Reference proteome</keyword>
<dbReference type="GO" id="GO:0003824">
    <property type="term" value="F:catalytic activity"/>
    <property type="evidence" value="ECO:0007669"/>
    <property type="project" value="UniProtKB-ARBA"/>
</dbReference>
<dbReference type="Proteomes" id="UP000239477">
    <property type="component" value="Chromosome"/>
</dbReference>
<accession>A0A2S0I2S1</accession>
<evidence type="ECO:0000313" key="6">
    <source>
        <dbReference type="Proteomes" id="UP000239477"/>
    </source>
</evidence>
<dbReference type="CDD" id="cd01949">
    <property type="entry name" value="GGDEF"/>
    <property type="match status" value="1"/>
</dbReference>
<dbReference type="SMART" id="SM00267">
    <property type="entry name" value="GGDEF"/>
    <property type="match status" value="1"/>
</dbReference>
<dbReference type="InterPro" id="IPR052155">
    <property type="entry name" value="Biofilm_reg_signaling"/>
</dbReference>
<dbReference type="NCBIfam" id="TIGR00254">
    <property type="entry name" value="GGDEF"/>
    <property type="match status" value="1"/>
</dbReference>
<evidence type="ECO:0000313" key="5">
    <source>
        <dbReference type="EMBL" id="AVJ26321.1"/>
    </source>
</evidence>
<dbReference type="CDD" id="cd01948">
    <property type="entry name" value="EAL"/>
    <property type="match status" value="1"/>
</dbReference>
<feature type="region of interest" description="Disordered" evidence="1">
    <location>
        <begin position="195"/>
        <end position="215"/>
    </location>
</feature>
<dbReference type="Gene3D" id="3.30.70.270">
    <property type="match status" value="1"/>
</dbReference>
<dbReference type="PANTHER" id="PTHR44757">
    <property type="entry name" value="DIGUANYLATE CYCLASE DGCP"/>
    <property type="match status" value="1"/>
</dbReference>
<protein>
    <submittedName>
        <fullName evidence="5">Bifunctional diguanylate cyclase/phosphodiesterase</fullName>
    </submittedName>
</protein>
<keyword evidence="2" id="KW-0812">Transmembrane</keyword>
<dbReference type="InterPro" id="IPR043128">
    <property type="entry name" value="Rev_trsase/Diguanyl_cyclase"/>
</dbReference>
<evidence type="ECO:0000256" key="1">
    <source>
        <dbReference type="SAM" id="MobiDB-lite"/>
    </source>
</evidence>
<feature type="transmembrane region" description="Helical" evidence="2">
    <location>
        <begin position="56"/>
        <end position="79"/>
    </location>
</feature>
<reference evidence="5 6" key="1">
    <citation type="submission" date="2017-09" db="EMBL/GenBank/DDBJ databases">
        <title>Genomic, metabolic, and phenotypic characteristics of bacterial isolates from the natural microbiome of the model nematode Caenorhabditis elegans.</title>
        <authorList>
            <person name="Zimmermann J."/>
            <person name="Obeng N."/>
            <person name="Yang W."/>
            <person name="Obeng O."/>
            <person name="Kissoyan K."/>
            <person name="Pees B."/>
            <person name="Dirksen P."/>
            <person name="Hoppner M."/>
            <person name="Franke A."/>
            <person name="Rosenstiel P."/>
            <person name="Leippe M."/>
            <person name="Dierking K."/>
            <person name="Kaleta C."/>
            <person name="Schulenburg H."/>
        </authorList>
    </citation>
    <scope>NUCLEOTIDE SEQUENCE [LARGE SCALE GENOMIC DNA]</scope>
    <source>
        <strain evidence="5 6">MYb73</strain>
    </source>
</reference>
<feature type="domain" description="GGDEF" evidence="4">
    <location>
        <begin position="412"/>
        <end position="544"/>
    </location>
</feature>
<dbReference type="PROSITE" id="PS50887">
    <property type="entry name" value="GGDEF"/>
    <property type="match status" value="1"/>
</dbReference>
<name>A0A2S0I2S1_9BURK</name>
<proteinExistence type="predicted"/>
<evidence type="ECO:0000259" key="4">
    <source>
        <dbReference type="PROSITE" id="PS50887"/>
    </source>
</evidence>
<dbReference type="SUPFAM" id="SSF55073">
    <property type="entry name" value="Nucleotide cyclase"/>
    <property type="match status" value="1"/>
</dbReference>
<dbReference type="AlphaFoldDB" id="A0A2S0I2S1"/>
<dbReference type="SUPFAM" id="SSF141868">
    <property type="entry name" value="EAL domain-like"/>
    <property type="match status" value="1"/>
</dbReference>
<dbReference type="InterPro" id="IPR001633">
    <property type="entry name" value="EAL_dom"/>
</dbReference>
<dbReference type="FunFam" id="3.30.70.270:FF:000001">
    <property type="entry name" value="Diguanylate cyclase domain protein"/>
    <property type="match status" value="1"/>
</dbReference>
<feature type="domain" description="EAL" evidence="3">
    <location>
        <begin position="553"/>
        <end position="803"/>
    </location>
</feature>
<dbReference type="InterPro" id="IPR035919">
    <property type="entry name" value="EAL_sf"/>
</dbReference>
<dbReference type="Pfam" id="PF00563">
    <property type="entry name" value="EAL"/>
    <property type="match status" value="1"/>
</dbReference>
<dbReference type="InterPro" id="IPR029787">
    <property type="entry name" value="Nucleotide_cyclase"/>
</dbReference>
<feature type="region of interest" description="Disordered" evidence="1">
    <location>
        <begin position="1"/>
        <end position="24"/>
    </location>
</feature>
<organism evidence="5 6">
    <name type="scientific">Achromobacter spanius</name>
    <dbReference type="NCBI Taxonomy" id="217203"/>
    <lineage>
        <taxon>Bacteria</taxon>
        <taxon>Pseudomonadati</taxon>
        <taxon>Pseudomonadota</taxon>
        <taxon>Betaproteobacteria</taxon>
        <taxon>Burkholderiales</taxon>
        <taxon>Alcaligenaceae</taxon>
        <taxon>Achromobacter</taxon>
    </lineage>
</organism>
<dbReference type="EMBL" id="CP023270">
    <property type="protein sequence ID" value="AVJ26321.1"/>
    <property type="molecule type" value="Genomic_DNA"/>
</dbReference>
<dbReference type="PANTHER" id="PTHR44757:SF2">
    <property type="entry name" value="BIOFILM ARCHITECTURE MAINTENANCE PROTEIN MBAA"/>
    <property type="match status" value="1"/>
</dbReference>
<dbReference type="Pfam" id="PF05228">
    <property type="entry name" value="CHASE4"/>
    <property type="match status" value="1"/>
</dbReference>
<sequence length="806" mass="88602">MPDHSPKDRGGFCRPPAANADRERSLLRETAFRHRQQRPDWSCNRMKKKEAPRPRSAGGVLVLSLIAFGAFLAAMLFSLHLSVEKSDDMSALRQSRELHQAISNVLDDVAQAQEGVAVWDLLVDELIKPAPDQAWLDDNVGEWLHRLFEQDLVFILGPDDAMRYGNVHGELVAPARYAVYEPGIRPFVALARGQTTRPNNDHERLPGQPPSTDASARTTATAVHATDLATIGQRPAVVSVMRIARFPPDIDSPTIESRNLLVSVRFIDGDFLRSFSRDNLIGGLHYHPDRVRHEGIQEREEPLMSSDGTLLGYLMWQPELPGSELWRAMLPAVTAMLASAVLLISLLALRTYRLLRQQQAHLSALRTAHVELKASEAHAQHLAFHDVLTGLPNRAYFSTCVDQALVRRRPDACCAVLLLDLDHFKQVNDTWGHAAGDALIEEFSRRVKLTLGPDDAVARLGGDEFAVLMQNATEAGAADLLQRILAEVREPFDLLGGRAFVGASIGASMAPRDGTTRSELLRKADIALYRAKELGRNQYSFFAPEMDETLKAKAVIEEDLRRALAGSGQLAVHFQPQIDSSTQQLVGVEALVRWNHPDKGAVSPQIFVPVAESTGLIVPLGEWVLNEACRAARQWPGLSIAVNLSPVQFRGPDFAERVIDLVRRAGVDPAQIELEVTEGVFIEDDGRVQKAIGKLRAAGFRIALDDFGTGYSSLSYLQRFAVDKIKIDRSFVANIGEGSDSTAIVNAVVMLGRSMGLTINAEGVETPAQRDFLRAAGCDELQGFLFSRAVPEAEITKCLQKARSAA</sequence>
<gene>
    <name evidence="5" type="ORF">CLM73_03910</name>
</gene>
<evidence type="ECO:0000256" key="2">
    <source>
        <dbReference type="SAM" id="Phobius"/>
    </source>
</evidence>
<evidence type="ECO:0000259" key="3">
    <source>
        <dbReference type="PROSITE" id="PS50883"/>
    </source>
</evidence>
<feature type="compositionally biased region" description="Basic and acidic residues" evidence="1">
    <location>
        <begin position="1"/>
        <end position="11"/>
    </location>
</feature>
<dbReference type="Gene3D" id="3.20.20.450">
    <property type="entry name" value="EAL domain"/>
    <property type="match status" value="1"/>
</dbReference>